<keyword evidence="2" id="KW-1185">Reference proteome</keyword>
<protein>
    <submittedName>
        <fullName evidence="1">Uncharacterized protein</fullName>
    </submittedName>
</protein>
<dbReference type="Pfam" id="PF04827">
    <property type="entry name" value="Plant_tran"/>
    <property type="match status" value="1"/>
</dbReference>
<name>A0AA35Z1L5_LACSI</name>
<dbReference type="AlphaFoldDB" id="A0AA35Z1L5"/>
<sequence length="161" mass="18381">MGSNNDINVLDQSTIFNDIYIGKSYDVSFQANKTSYKPGYHTGYHSVCKCFSLEAIEHSHNHRLFHFVLTFKQLYIDSSSVPLDSIYIDNLISGTEDFFVVGHHILVLTQVSVASYFQIPSFKIIFQVRQYGFEQNSLISPRSNFILEVLGLIMPMHCRGS</sequence>
<proteinExistence type="predicted"/>
<gene>
    <name evidence="1" type="ORF">LSALG_LOCUS23745</name>
</gene>
<evidence type="ECO:0000313" key="1">
    <source>
        <dbReference type="EMBL" id="CAI9284196.1"/>
    </source>
</evidence>
<reference evidence="1" key="1">
    <citation type="submission" date="2023-04" db="EMBL/GenBank/DDBJ databases">
        <authorList>
            <person name="Vijverberg K."/>
            <person name="Xiong W."/>
            <person name="Schranz E."/>
        </authorList>
    </citation>
    <scope>NUCLEOTIDE SEQUENCE</scope>
</reference>
<accession>A0AA35Z1L5</accession>
<organism evidence="1 2">
    <name type="scientific">Lactuca saligna</name>
    <name type="common">Willowleaf lettuce</name>
    <dbReference type="NCBI Taxonomy" id="75948"/>
    <lineage>
        <taxon>Eukaryota</taxon>
        <taxon>Viridiplantae</taxon>
        <taxon>Streptophyta</taxon>
        <taxon>Embryophyta</taxon>
        <taxon>Tracheophyta</taxon>
        <taxon>Spermatophyta</taxon>
        <taxon>Magnoliopsida</taxon>
        <taxon>eudicotyledons</taxon>
        <taxon>Gunneridae</taxon>
        <taxon>Pentapetalae</taxon>
        <taxon>asterids</taxon>
        <taxon>campanulids</taxon>
        <taxon>Asterales</taxon>
        <taxon>Asteraceae</taxon>
        <taxon>Cichorioideae</taxon>
        <taxon>Cichorieae</taxon>
        <taxon>Lactucinae</taxon>
        <taxon>Lactuca</taxon>
    </lineage>
</organism>
<dbReference type="Proteomes" id="UP001177003">
    <property type="component" value="Chromosome 5"/>
</dbReference>
<dbReference type="EMBL" id="OX465081">
    <property type="protein sequence ID" value="CAI9284196.1"/>
    <property type="molecule type" value="Genomic_DNA"/>
</dbReference>
<dbReference type="InterPro" id="IPR006912">
    <property type="entry name" value="Harbinger_derived_prot"/>
</dbReference>
<evidence type="ECO:0000313" key="2">
    <source>
        <dbReference type="Proteomes" id="UP001177003"/>
    </source>
</evidence>